<dbReference type="EMBL" id="JAQOWY010000206">
    <property type="protein sequence ID" value="KAK1847322.1"/>
    <property type="molecule type" value="Genomic_DNA"/>
</dbReference>
<name>A0AAD9EH55_9PEZI</name>
<evidence type="ECO:0000313" key="3">
    <source>
        <dbReference type="Proteomes" id="UP001243330"/>
    </source>
</evidence>
<dbReference type="AlphaFoldDB" id="A0AAD9EH55"/>
<feature type="region of interest" description="Disordered" evidence="1">
    <location>
        <begin position="121"/>
        <end position="175"/>
    </location>
</feature>
<reference evidence="2" key="1">
    <citation type="submission" date="2023-01" db="EMBL/GenBank/DDBJ databases">
        <title>Colletotrichum chrysophilum M932 genome sequence.</title>
        <authorList>
            <person name="Baroncelli R."/>
        </authorList>
    </citation>
    <scope>NUCLEOTIDE SEQUENCE</scope>
    <source>
        <strain evidence="2">M932</strain>
    </source>
</reference>
<evidence type="ECO:0000313" key="2">
    <source>
        <dbReference type="EMBL" id="KAK1847322.1"/>
    </source>
</evidence>
<protein>
    <submittedName>
        <fullName evidence="2">Uncharacterized protein</fullName>
    </submittedName>
</protein>
<evidence type="ECO:0000256" key="1">
    <source>
        <dbReference type="SAM" id="MobiDB-lite"/>
    </source>
</evidence>
<accession>A0AAD9EH55</accession>
<feature type="compositionally biased region" description="Polar residues" evidence="1">
    <location>
        <begin position="151"/>
        <end position="174"/>
    </location>
</feature>
<keyword evidence="3" id="KW-1185">Reference proteome</keyword>
<organism evidence="2 3">
    <name type="scientific">Colletotrichum chrysophilum</name>
    <dbReference type="NCBI Taxonomy" id="1836956"/>
    <lineage>
        <taxon>Eukaryota</taxon>
        <taxon>Fungi</taxon>
        <taxon>Dikarya</taxon>
        <taxon>Ascomycota</taxon>
        <taxon>Pezizomycotina</taxon>
        <taxon>Sordariomycetes</taxon>
        <taxon>Hypocreomycetidae</taxon>
        <taxon>Glomerellales</taxon>
        <taxon>Glomerellaceae</taxon>
        <taxon>Colletotrichum</taxon>
        <taxon>Colletotrichum gloeosporioides species complex</taxon>
    </lineage>
</organism>
<proteinExistence type="predicted"/>
<comment type="caution">
    <text evidence="2">The sequence shown here is derived from an EMBL/GenBank/DDBJ whole genome shotgun (WGS) entry which is preliminary data.</text>
</comment>
<sequence>MIRMYTQSANFTSPSLDKCLANLDLRTLESARADCRGPCAELRLPIAFFSVSLQLVRHCRFPTCQKACQQAREPSCNFATQALDAHAAMPPCKSASHCCPCPASASWSLATHLRIAQLEAQSTPQATKDRPITSPEPGHSGTRTEVREQGQARQNHCSMDTCGQSSRELPSPQHQAPGILPYRTAPPHTHNVSPSRHGCFGCVPRGAAHDRHRLHSLRPEGGNTFRSLLHTISILS</sequence>
<gene>
    <name evidence="2" type="ORF">CCHR01_10051</name>
</gene>
<dbReference type="Proteomes" id="UP001243330">
    <property type="component" value="Unassembled WGS sequence"/>
</dbReference>